<dbReference type="Proteomes" id="UP000828048">
    <property type="component" value="Chromosome 7"/>
</dbReference>
<dbReference type="EMBL" id="CM037157">
    <property type="protein sequence ID" value="KAH7850077.1"/>
    <property type="molecule type" value="Genomic_DNA"/>
</dbReference>
<protein>
    <submittedName>
        <fullName evidence="1">Uncharacterized protein</fullName>
    </submittedName>
</protein>
<accession>A0ACB7Y9Z0</accession>
<organism evidence="1 2">
    <name type="scientific">Vaccinium darrowii</name>
    <dbReference type="NCBI Taxonomy" id="229202"/>
    <lineage>
        <taxon>Eukaryota</taxon>
        <taxon>Viridiplantae</taxon>
        <taxon>Streptophyta</taxon>
        <taxon>Embryophyta</taxon>
        <taxon>Tracheophyta</taxon>
        <taxon>Spermatophyta</taxon>
        <taxon>Magnoliopsida</taxon>
        <taxon>eudicotyledons</taxon>
        <taxon>Gunneridae</taxon>
        <taxon>Pentapetalae</taxon>
        <taxon>asterids</taxon>
        <taxon>Ericales</taxon>
        <taxon>Ericaceae</taxon>
        <taxon>Vaccinioideae</taxon>
        <taxon>Vaccinieae</taxon>
        <taxon>Vaccinium</taxon>
    </lineage>
</organism>
<name>A0ACB7Y9Z0_9ERIC</name>
<reference evidence="1 2" key="1">
    <citation type="journal article" date="2021" name="Hortic Res">
        <title>High-quality reference genome and annotation aids understanding of berry development for evergreen blueberry (Vaccinium darrowii).</title>
        <authorList>
            <person name="Yu J."/>
            <person name="Hulse-Kemp A.M."/>
            <person name="Babiker E."/>
            <person name="Staton M."/>
        </authorList>
    </citation>
    <scope>NUCLEOTIDE SEQUENCE [LARGE SCALE GENOMIC DNA]</scope>
    <source>
        <strain evidence="2">cv. NJ 8807/NJ 8810</strain>
        <tissue evidence="1">Young leaf</tissue>
    </source>
</reference>
<keyword evidence="2" id="KW-1185">Reference proteome</keyword>
<sequence length="433" mass="49387">MRFDQKSAHCSCQNDNDFSTELDEGFSIGTPELAGCNVPKRSTLTLMSRVIPHYRGTSNRKQLLDGVVVFNGVDVQQRWCSTVVEAAVVALVGGGSRLSSSSLSLLQVTIDEDEESMMPFSKANARRDVLQAQRSPKNENPVPDEAGPLQNAVELDLDDSPQKRPQNSEPDGESSDEDYKDNGFPIFMKDFGWGFKQSMGELKYLKLFPRPKVLMYRAQEVWQDKEPNWKKIYGKKAVEERQKLPPRPRKMKTDSKQVQTKFRTRCSPKQLVELNSQLTQSQRKALKKCNPFHKLLVLKCATLHRDFIMKLADRFNPDNQTLEFKNGHVCPITEEDVARVSRLPIGDIPVPIVCEGMHGDKMNGYFKEFKGIKLSALRDVVLKKKSDDKFQRVYMLFALGCFLCPTQKDVVGSRLFPVVVTDKMEKIKRYKWP</sequence>
<gene>
    <name evidence="1" type="ORF">Vadar_027577</name>
</gene>
<proteinExistence type="predicted"/>
<evidence type="ECO:0000313" key="1">
    <source>
        <dbReference type="EMBL" id="KAH7850077.1"/>
    </source>
</evidence>
<evidence type="ECO:0000313" key="2">
    <source>
        <dbReference type="Proteomes" id="UP000828048"/>
    </source>
</evidence>
<comment type="caution">
    <text evidence="1">The sequence shown here is derived from an EMBL/GenBank/DDBJ whole genome shotgun (WGS) entry which is preliminary data.</text>
</comment>